<evidence type="ECO:0000313" key="3">
    <source>
        <dbReference type="RefSeq" id="XP_006818920.1"/>
    </source>
</evidence>
<name>A0ABM0MFX9_SACKO</name>
<dbReference type="PANTHER" id="PTHR15989:SF5">
    <property type="entry name" value="VEZATIN"/>
    <property type="match status" value="1"/>
</dbReference>
<gene>
    <name evidence="3" type="primary">LOC102801326</name>
</gene>
<dbReference type="InterPro" id="IPR026858">
    <property type="entry name" value="Vezatin"/>
</dbReference>
<accession>A0ABM0MFX9</accession>
<feature type="compositionally biased region" description="Basic and acidic residues" evidence="1">
    <location>
        <begin position="244"/>
        <end position="274"/>
    </location>
</feature>
<evidence type="ECO:0000313" key="2">
    <source>
        <dbReference type="Proteomes" id="UP000694865"/>
    </source>
</evidence>
<protein>
    <submittedName>
        <fullName evidence="3">Vezatin-like</fullName>
    </submittedName>
</protein>
<feature type="non-terminal residue" evidence="3">
    <location>
        <position position="438"/>
    </location>
</feature>
<dbReference type="RefSeq" id="XP_006818920.1">
    <property type="nucleotide sequence ID" value="XM_006818857.1"/>
</dbReference>
<organism evidence="2 3">
    <name type="scientific">Saccoglossus kowalevskii</name>
    <name type="common">Acorn worm</name>
    <dbReference type="NCBI Taxonomy" id="10224"/>
    <lineage>
        <taxon>Eukaryota</taxon>
        <taxon>Metazoa</taxon>
        <taxon>Hemichordata</taxon>
        <taxon>Enteropneusta</taxon>
        <taxon>Harrimaniidae</taxon>
        <taxon>Saccoglossus</taxon>
    </lineage>
</organism>
<dbReference type="Proteomes" id="UP000694865">
    <property type="component" value="Unplaced"/>
</dbReference>
<reference evidence="3" key="1">
    <citation type="submission" date="2025-08" db="UniProtKB">
        <authorList>
            <consortium name="RefSeq"/>
        </authorList>
    </citation>
    <scope>IDENTIFICATION</scope>
    <source>
        <tissue evidence="3">Testes</tissue>
    </source>
</reference>
<keyword evidence="2" id="KW-1185">Reference proteome</keyword>
<evidence type="ECO:0000256" key="1">
    <source>
        <dbReference type="SAM" id="MobiDB-lite"/>
    </source>
</evidence>
<feature type="region of interest" description="Disordered" evidence="1">
    <location>
        <begin position="244"/>
        <end position="296"/>
    </location>
</feature>
<proteinExistence type="predicted"/>
<dbReference type="PANTHER" id="PTHR15989">
    <property type="entry name" value="VEZATIN"/>
    <property type="match status" value="1"/>
</dbReference>
<dbReference type="GeneID" id="102801326"/>
<sequence>MTTNLFKPHVRELVNKFKEMMNTPIKATKSSLDVLQKSYNFHKIGIQEKEERKWSSSAVEDNHHGNSVLVAMHSLQLHLQMALKEVGFFQEQLECSKELKEIKCKENELFLSLKHLRTELDACKECWEGGSSRLQSLLGNVSSQSKSSARAATIGEISDDVTKSQQEPIQLFGLPEPQIEFDDQTFEAYTDPNEEDCTDWDYEPITLVERERRQQQKQESLRMLSELRTVLAVRSTEREKLKLERLAQKQRDDKTSDSDRKNENEVESTTKLDVVDLNAECDGTDTQPAGDDQRVKSNISIYESKQCEDQEGTCDGKDVTDQFSVSNEGRHNIGINESNMMTDDVDKDDDVQCLPTVINRQKLVANFGDHGFDLASLAAQVAARWLYVIVRVTGLDVECHNLIGGYMLLWLYVIVRVTGLDVECHNLTGGFVLLCEYL</sequence>